<evidence type="ECO:0000256" key="5">
    <source>
        <dbReference type="ARBA" id="ARBA00023159"/>
    </source>
</evidence>
<dbReference type="AlphaFoldDB" id="A0A4R2RQX6"/>
<keyword evidence="2 7" id="KW-0678">Repressor</keyword>
<name>A0A4R2RQX6_9BACL</name>
<evidence type="ECO:0000256" key="1">
    <source>
        <dbReference type="ARBA" id="ARBA00019435"/>
    </source>
</evidence>
<dbReference type="SUPFAM" id="SSF53822">
    <property type="entry name" value="Periplasmic binding protein-like I"/>
    <property type="match status" value="1"/>
</dbReference>
<evidence type="ECO:0000259" key="8">
    <source>
        <dbReference type="PROSITE" id="PS50932"/>
    </source>
</evidence>
<reference evidence="9 10" key="1">
    <citation type="submission" date="2019-03" db="EMBL/GenBank/DDBJ databases">
        <title>Genomic Encyclopedia of Type Strains, Phase IV (KMG-IV): sequencing the most valuable type-strain genomes for metagenomic binning, comparative biology and taxonomic classification.</title>
        <authorList>
            <person name="Goeker M."/>
        </authorList>
    </citation>
    <scope>NUCLEOTIDE SEQUENCE [LARGE SCALE GENOMIC DNA]</scope>
    <source>
        <strain evidence="9 10">DSM 46831</strain>
    </source>
</reference>
<keyword evidence="3 7" id="KW-0805">Transcription regulation</keyword>
<dbReference type="PROSITE" id="PS00356">
    <property type="entry name" value="HTH_LACI_1"/>
    <property type="match status" value="1"/>
</dbReference>
<dbReference type="PANTHER" id="PTHR30146:SF150">
    <property type="entry name" value="ARABINOSE METABOLISM TRANSCRIPTIONAL REPRESSOR"/>
    <property type="match status" value="1"/>
</dbReference>
<dbReference type="InterPro" id="IPR000843">
    <property type="entry name" value="HTH_LacI"/>
</dbReference>
<protein>
    <recommendedName>
        <fullName evidence="1 7">Catabolite control protein A</fullName>
    </recommendedName>
</protein>
<dbReference type="SMART" id="SM00354">
    <property type="entry name" value="HTH_LACI"/>
    <property type="match status" value="1"/>
</dbReference>
<dbReference type="GO" id="GO:0003700">
    <property type="term" value="F:DNA-binding transcription factor activity"/>
    <property type="evidence" value="ECO:0007669"/>
    <property type="project" value="TreeGrafter"/>
</dbReference>
<dbReference type="InterPro" id="IPR001761">
    <property type="entry name" value="Peripla_BP/Lac1_sug-bd_dom"/>
</dbReference>
<dbReference type="PRINTS" id="PR00036">
    <property type="entry name" value="HTHLACI"/>
</dbReference>
<evidence type="ECO:0000256" key="6">
    <source>
        <dbReference type="ARBA" id="ARBA00023163"/>
    </source>
</evidence>
<dbReference type="Pfam" id="PF00532">
    <property type="entry name" value="Peripla_BP_1"/>
    <property type="match status" value="1"/>
</dbReference>
<dbReference type="EMBL" id="SLXV01000037">
    <property type="protein sequence ID" value="TCP64827.1"/>
    <property type="molecule type" value="Genomic_DNA"/>
</dbReference>
<dbReference type="Pfam" id="PF00356">
    <property type="entry name" value="LacI"/>
    <property type="match status" value="1"/>
</dbReference>
<accession>A0A4R2RQX6</accession>
<comment type="caution">
    <text evidence="9">The sequence shown here is derived from an EMBL/GenBank/DDBJ whole genome shotgun (WGS) entry which is preliminary data.</text>
</comment>
<dbReference type="GO" id="GO:0000976">
    <property type="term" value="F:transcription cis-regulatory region binding"/>
    <property type="evidence" value="ECO:0007669"/>
    <property type="project" value="TreeGrafter"/>
</dbReference>
<evidence type="ECO:0000256" key="4">
    <source>
        <dbReference type="ARBA" id="ARBA00023125"/>
    </source>
</evidence>
<keyword evidence="4 7" id="KW-0238">DNA-binding</keyword>
<dbReference type="InterPro" id="IPR010982">
    <property type="entry name" value="Lambda_DNA-bd_dom_sf"/>
</dbReference>
<evidence type="ECO:0000256" key="3">
    <source>
        <dbReference type="ARBA" id="ARBA00023015"/>
    </source>
</evidence>
<dbReference type="Proteomes" id="UP000294746">
    <property type="component" value="Unassembled WGS sequence"/>
</dbReference>
<dbReference type="FunFam" id="1.10.260.40:FF:000002">
    <property type="entry name" value="HTH-type transcriptional repressor PurR"/>
    <property type="match status" value="1"/>
</dbReference>
<dbReference type="OrthoDB" id="9784962at2"/>
<keyword evidence="10" id="KW-1185">Reference proteome</keyword>
<dbReference type="NCBIfam" id="TIGR01481">
    <property type="entry name" value="ccpA"/>
    <property type="match status" value="1"/>
</dbReference>
<dbReference type="InterPro" id="IPR028082">
    <property type="entry name" value="Peripla_BP_I"/>
</dbReference>
<keyword evidence="6 7" id="KW-0804">Transcription</keyword>
<proteinExistence type="predicted"/>
<keyword evidence="5 7" id="KW-0010">Activator</keyword>
<organism evidence="9 10">
    <name type="scientific">Baia soyae</name>
    <dbReference type="NCBI Taxonomy" id="1544746"/>
    <lineage>
        <taxon>Bacteria</taxon>
        <taxon>Bacillati</taxon>
        <taxon>Bacillota</taxon>
        <taxon>Bacilli</taxon>
        <taxon>Bacillales</taxon>
        <taxon>Thermoactinomycetaceae</taxon>
        <taxon>Baia</taxon>
    </lineage>
</organism>
<evidence type="ECO:0000256" key="7">
    <source>
        <dbReference type="RuleBase" id="RU368079"/>
    </source>
</evidence>
<evidence type="ECO:0000313" key="9">
    <source>
        <dbReference type="EMBL" id="TCP64827.1"/>
    </source>
</evidence>
<dbReference type="InterPro" id="IPR006377">
    <property type="entry name" value="CcpA"/>
</dbReference>
<dbReference type="RefSeq" id="WP_131849501.1">
    <property type="nucleotide sequence ID" value="NZ_SLXV01000037.1"/>
</dbReference>
<dbReference type="Gene3D" id="1.10.260.40">
    <property type="entry name" value="lambda repressor-like DNA-binding domains"/>
    <property type="match status" value="1"/>
</dbReference>
<dbReference type="SUPFAM" id="SSF47413">
    <property type="entry name" value="lambda repressor-like DNA-binding domains"/>
    <property type="match status" value="1"/>
</dbReference>
<dbReference type="PANTHER" id="PTHR30146">
    <property type="entry name" value="LACI-RELATED TRANSCRIPTIONAL REPRESSOR"/>
    <property type="match status" value="1"/>
</dbReference>
<evidence type="ECO:0000256" key="2">
    <source>
        <dbReference type="ARBA" id="ARBA00022491"/>
    </source>
</evidence>
<gene>
    <name evidence="9" type="ORF">EDD57_1379</name>
</gene>
<dbReference type="PROSITE" id="PS50932">
    <property type="entry name" value="HTH_LACI_2"/>
    <property type="match status" value="1"/>
</dbReference>
<feature type="domain" description="HTH lacI-type" evidence="8">
    <location>
        <begin position="7"/>
        <end position="61"/>
    </location>
</feature>
<sequence length="342" mass="38048">MKKKETITIYDVAREANVSMATVSRVVNGNPNVKPATRKKVLEVIRNLGYRPNAVARGLASKKTTTVGVVIPDISNAFYAEVARGIEDIATMYNYNIILSNSDLRQERELRLIETLMEKQVDGLLFLGGTITPAHQEIFAASSVPVVLVATEDLEKKLPFVHIDQKEASKEAVMVLLAEGHKKVGYISNPNEDMVQGVPRLEGYKQALRETGMEYDDSIVRYGDNGYRSGYQAMQELLKAEPEMTAVACASDEMAVGALHALQDADKKVPEAFSVIGFHNIPLASQVRPLLSTVSYPMYDVGAVSMRLLTKYMLHEEIEAEQVWLPFSLELRNSTNLKQWPE</sequence>
<dbReference type="CDD" id="cd01392">
    <property type="entry name" value="HTH_LacI"/>
    <property type="match status" value="1"/>
</dbReference>
<evidence type="ECO:0000313" key="10">
    <source>
        <dbReference type="Proteomes" id="UP000294746"/>
    </source>
</evidence>
<comment type="function">
    <text evidence="7">Global transcriptional regulator of carbon catabolite repression (CCR) and carbon catabolite activation (CCA), which ensures optimal energy usage under diverse conditions.</text>
</comment>
<dbReference type="Gene3D" id="3.40.50.2300">
    <property type="match status" value="2"/>
</dbReference>